<dbReference type="AlphaFoldDB" id="A0A1C3K0E0"/>
<dbReference type="EMBL" id="FLRC01000011">
    <property type="protein sequence ID" value="SBT24894.1"/>
    <property type="molecule type" value="Genomic_DNA"/>
</dbReference>
<dbReference type="STRING" id="1851544.ODI_02965"/>
<dbReference type="InterPro" id="IPR045057">
    <property type="entry name" value="Gcn5-rel_NAT"/>
</dbReference>
<evidence type="ECO:0000313" key="3">
    <source>
        <dbReference type="EMBL" id="SOE50687.1"/>
    </source>
</evidence>
<protein>
    <recommendedName>
        <fullName evidence="1">N-acetyltransferase domain-containing protein</fullName>
    </recommendedName>
</protein>
<dbReference type="RefSeq" id="WP_067751771.1">
    <property type="nucleotide sequence ID" value="NZ_LT907988.1"/>
</dbReference>
<dbReference type="EMBL" id="LT907988">
    <property type="protein sequence ID" value="SOE50687.1"/>
    <property type="molecule type" value="Genomic_DNA"/>
</dbReference>
<dbReference type="KEGG" id="odi:ODI_R2891"/>
<gene>
    <name evidence="2" type="ORF">ODI_02965</name>
    <name evidence="3" type="ORF">ODI_R2891</name>
</gene>
<organism evidence="2 4">
    <name type="scientific">Orrella dioscoreae</name>
    <dbReference type="NCBI Taxonomy" id="1851544"/>
    <lineage>
        <taxon>Bacteria</taxon>
        <taxon>Pseudomonadati</taxon>
        <taxon>Pseudomonadota</taxon>
        <taxon>Betaproteobacteria</taxon>
        <taxon>Burkholderiales</taxon>
        <taxon>Alcaligenaceae</taxon>
        <taxon>Orrella</taxon>
    </lineage>
</organism>
<feature type="domain" description="N-acetyltransferase" evidence="1">
    <location>
        <begin position="10"/>
        <end position="95"/>
    </location>
</feature>
<accession>A0A1C3K0E0</accession>
<dbReference type="PANTHER" id="PTHR31435:SF9">
    <property type="entry name" value="PROTEIN NATD1"/>
    <property type="match status" value="1"/>
</dbReference>
<dbReference type="Proteomes" id="UP000078558">
    <property type="component" value="Chromosome I"/>
</dbReference>
<dbReference type="Gene3D" id="3.40.630.30">
    <property type="match status" value="1"/>
</dbReference>
<sequence>MSGITAQDVQHSPAQSRFDVTVDGQLCVLEYLLQDKVMTITHTGVPDAVGGRGIAGALTRKALDTARAQGWKVRPACSYAAAYFQRHGEDRDLLAS</sequence>
<dbReference type="PANTHER" id="PTHR31435">
    <property type="entry name" value="PROTEIN NATD1"/>
    <property type="match status" value="1"/>
</dbReference>
<dbReference type="InterPro" id="IPR031165">
    <property type="entry name" value="GNAT_YJDJ"/>
</dbReference>
<dbReference type="SUPFAM" id="SSF55729">
    <property type="entry name" value="Acyl-CoA N-acyltransferases (Nat)"/>
    <property type="match status" value="1"/>
</dbReference>
<dbReference type="InterPro" id="IPR016181">
    <property type="entry name" value="Acyl_CoA_acyltransferase"/>
</dbReference>
<dbReference type="Pfam" id="PF14542">
    <property type="entry name" value="Acetyltransf_CG"/>
    <property type="match status" value="1"/>
</dbReference>
<evidence type="ECO:0000313" key="2">
    <source>
        <dbReference type="EMBL" id="SBT24894.1"/>
    </source>
</evidence>
<dbReference type="OrthoDB" id="9813275at2"/>
<keyword evidence="4" id="KW-1185">Reference proteome</keyword>
<dbReference type="PROSITE" id="PS51729">
    <property type="entry name" value="GNAT_YJDJ"/>
    <property type="match status" value="1"/>
</dbReference>
<evidence type="ECO:0000259" key="1">
    <source>
        <dbReference type="PROSITE" id="PS51729"/>
    </source>
</evidence>
<name>A0A1C3K0E0_9BURK</name>
<reference evidence="2 4" key="1">
    <citation type="submission" date="2016-06" db="EMBL/GenBank/DDBJ databases">
        <authorList>
            <person name="Kjaerup R.B."/>
            <person name="Dalgaard T.S."/>
            <person name="Juul-Madsen H.R."/>
        </authorList>
    </citation>
    <scope>NUCLEOTIDE SEQUENCE [LARGE SCALE GENOMIC DNA]</scope>
    <source>
        <strain evidence="2">Orrdi1</strain>
    </source>
</reference>
<evidence type="ECO:0000313" key="4">
    <source>
        <dbReference type="Proteomes" id="UP000078558"/>
    </source>
</evidence>
<proteinExistence type="predicted"/>
<reference evidence="3 4" key="2">
    <citation type="submission" date="2017-08" db="EMBL/GenBank/DDBJ databases">
        <authorList>
            <person name="de Groot N.N."/>
        </authorList>
    </citation>
    <scope>NUCLEOTIDE SEQUENCE [LARGE SCALE GENOMIC DNA]</scope>
    <source>
        <strain evidence="3">Orrdi1</strain>
    </source>
</reference>